<keyword evidence="2" id="KW-1185">Reference proteome</keyword>
<dbReference type="EMBL" id="MNBE01000569">
    <property type="protein sequence ID" value="OKP08357.1"/>
    <property type="molecule type" value="Genomic_DNA"/>
</dbReference>
<protein>
    <submittedName>
        <fullName evidence="1">Uncharacterized protein</fullName>
    </submittedName>
</protein>
<evidence type="ECO:0000313" key="1">
    <source>
        <dbReference type="EMBL" id="OKP08357.1"/>
    </source>
</evidence>
<sequence>MLDYCTEFADFKPDQLIANITIRVVFRQYLKRLSTASLRHKPPGTFWHAPGDAGAQL</sequence>
<evidence type="ECO:0000313" key="2">
    <source>
        <dbReference type="Proteomes" id="UP000186955"/>
    </source>
</evidence>
<name>A0A1Q5U797_9EURO</name>
<proteinExistence type="predicted"/>
<organism evidence="1 2">
    <name type="scientific">Penicillium subrubescens</name>
    <dbReference type="NCBI Taxonomy" id="1316194"/>
    <lineage>
        <taxon>Eukaryota</taxon>
        <taxon>Fungi</taxon>
        <taxon>Dikarya</taxon>
        <taxon>Ascomycota</taxon>
        <taxon>Pezizomycotina</taxon>
        <taxon>Eurotiomycetes</taxon>
        <taxon>Eurotiomycetidae</taxon>
        <taxon>Eurotiales</taxon>
        <taxon>Aspergillaceae</taxon>
        <taxon>Penicillium</taxon>
    </lineage>
</organism>
<dbReference type="Proteomes" id="UP000186955">
    <property type="component" value="Unassembled WGS sequence"/>
</dbReference>
<reference evidence="1 2" key="1">
    <citation type="submission" date="2016-10" db="EMBL/GenBank/DDBJ databases">
        <title>Genome sequence of the ascomycete fungus Penicillium subrubescens.</title>
        <authorList>
            <person name="De Vries R.P."/>
            <person name="Peng M."/>
            <person name="Dilokpimol A."/>
            <person name="Hilden K."/>
            <person name="Makela M.R."/>
            <person name="Grigoriev I."/>
            <person name="Riley R."/>
            <person name="Granchi Z."/>
        </authorList>
    </citation>
    <scope>NUCLEOTIDE SEQUENCE [LARGE SCALE GENOMIC DNA]</scope>
    <source>
        <strain evidence="1 2">CBS 132785</strain>
    </source>
</reference>
<gene>
    <name evidence="1" type="ORF">PENSUB_5724</name>
</gene>
<accession>A0A1Q5U797</accession>
<comment type="caution">
    <text evidence="1">The sequence shown here is derived from an EMBL/GenBank/DDBJ whole genome shotgun (WGS) entry which is preliminary data.</text>
</comment>
<dbReference type="AlphaFoldDB" id="A0A1Q5U797"/>